<dbReference type="EMBL" id="JALNTZ010000008">
    <property type="protein sequence ID" value="KAJ3642104.1"/>
    <property type="molecule type" value="Genomic_DNA"/>
</dbReference>
<dbReference type="Proteomes" id="UP001168821">
    <property type="component" value="Unassembled WGS sequence"/>
</dbReference>
<protein>
    <submittedName>
        <fullName evidence="1">Uncharacterized protein</fullName>
    </submittedName>
</protein>
<name>A0AA38HVT0_9CUCU</name>
<dbReference type="AlphaFoldDB" id="A0AA38HVT0"/>
<keyword evidence="2" id="KW-1185">Reference proteome</keyword>
<organism evidence="1 2">
    <name type="scientific">Zophobas morio</name>
    <dbReference type="NCBI Taxonomy" id="2755281"/>
    <lineage>
        <taxon>Eukaryota</taxon>
        <taxon>Metazoa</taxon>
        <taxon>Ecdysozoa</taxon>
        <taxon>Arthropoda</taxon>
        <taxon>Hexapoda</taxon>
        <taxon>Insecta</taxon>
        <taxon>Pterygota</taxon>
        <taxon>Neoptera</taxon>
        <taxon>Endopterygota</taxon>
        <taxon>Coleoptera</taxon>
        <taxon>Polyphaga</taxon>
        <taxon>Cucujiformia</taxon>
        <taxon>Tenebrionidae</taxon>
        <taxon>Zophobas</taxon>
    </lineage>
</organism>
<accession>A0AA38HVT0</accession>
<reference evidence="1" key="1">
    <citation type="journal article" date="2023" name="G3 (Bethesda)">
        <title>Whole genome assemblies of Zophobas morio and Tenebrio molitor.</title>
        <authorList>
            <person name="Kaur S."/>
            <person name="Stinson S.A."/>
            <person name="diCenzo G.C."/>
        </authorList>
    </citation>
    <scope>NUCLEOTIDE SEQUENCE</scope>
    <source>
        <strain evidence="1">QUZm001</strain>
    </source>
</reference>
<comment type="caution">
    <text evidence="1">The sequence shown here is derived from an EMBL/GenBank/DDBJ whole genome shotgun (WGS) entry which is preliminary data.</text>
</comment>
<evidence type="ECO:0000313" key="2">
    <source>
        <dbReference type="Proteomes" id="UP001168821"/>
    </source>
</evidence>
<sequence>MTGDNWSPDCNPRVKTSHCMITDDPHTYFLNKTECIVRKLLTTRIESVIAQIESQIARDYAFPRSAIALLSVDLFIRFLIVNRSCSFYSGALRFTETLNRLSI</sequence>
<gene>
    <name evidence="1" type="ORF">Zmor_024918</name>
</gene>
<evidence type="ECO:0000313" key="1">
    <source>
        <dbReference type="EMBL" id="KAJ3642104.1"/>
    </source>
</evidence>
<proteinExistence type="predicted"/>